<dbReference type="KEGG" id="nan:AArc1_0213"/>
<evidence type="ECO:0000313" key="1">
    <source>
        <dbReference type="EMBL" id="AXR76557.1"/>
    </source>
</evidence>
<evidence type="ECO:0000313" key="2">
    <source>
        <dbReference type="Proteomes" id="UP000258707"/>
    </source>
</evidence>
<organism evidence="1 2">
    <name type="scientific">Natrarchaeobaculum sulfurireducens</name>
    <dbReference type="NCBI Taxonomy" id="2044521"/>
    <lineage>
        <taxon>Archaea</taxon>
        <taxon>Methanobacteriati</taxon>
        <taxon>Methanobacteriota</taxon>
        <taxon>Stenosarchaea group</taxon>
        <taxon>Halobacteria</taxon>
        <taxon>Halobacteriales</taxon>
        <taxon>Natrialbaceae</taxon>
        <taxon>Natrarchaeobaculum</taxon>
    </lineage>
</organism>
<proteinExistence type="predicted"/>
<sequence length="132" mass="15255">MDAPFLTTADRVPASTLEDVNERIRQDIGDRLWYYADRPDEIDDRLVELEREWDIERTLEANASALVLIGLGLGLRVDRRFLALPAVVAAFLFQHALQGWCPPVPLFRRLGVRTRREIEAERYALEPIRNVN</sequence>
<dbReference type="GeneID" id="37637033"/>
<reference evidence="2" key="1">
    <citation type="submission" date="2017-10" db="EMBL/GenBank/DDBJ databases">
        <title>Phenotypic and genomic properties of facultatively anaerobic sulfur-reducing natronoarchaea from hypersaline soda lakes.</title>
        <authorList>
            <person name="Sorokin D.Y."/>
            <person name="Kublanov I.V."/>
            <person name="Roman P."/>
            <person name="Sinninghe Damste J.S."/>
            <person name="Golyshin P.N."/>
            <person name="Rojo D."/>
            <person name="Ciordia S."/>
            <person name="Mena Md.C."/>
            <person name="Ferrer M."/>
            <person name="Messina E."/>
            <person name="Smedile F."/>
            <person name="La Spada G."/>
            <person name="La Cono V."/>
            <person name="Yakimov M.M."/>
        </authorList>
    </citation>
    <scope>NUCLEOTIDE SEQUENCE [LARGE SCALE GENOMIC DNA]</scope>
    <source>
        <strain evidence="2">AArc1</strain>
    </source>
</reference>
<evidence type="ECO:0008006" key="3">
    <source>
        <dbReference type="Google" id="ProtNLM"/>
    </source>
</evidence>
<dbReference type="Gene3D" id="6.10.140.1340">
    <property type="match status" value="1"/>
</dbReference>
<dbReference type="EMBL" id="CP024047">
    <property type="protein sequence ID" value="AXR76557.1"/>
    <property type="molecule type" value="Genomic_DNA"/>
</dbReference>
<dbReference type="RefSeq" id="WP_186336638.1">
    <property type="nucleotide sequence ID" value="NZ_CP024047.1"/>
</dbReference>
<dbReference type="AlphaFoldDB" id="A0A346PAL2"/>
<gene>
    <name evidence="1" type="ORF">AArc1_0213</name>
</gene>
<name>A0A346PAL2_9EURY</name>
<protein>
    <recommendedName>
        <fullName evidence="3">DUF2892 domain-containing protein</fullName>
    </recommendedName>
</protein>
<accession>A0A346PAL2</accession>
<dbReference type="Proteomes" id="UP000258707">
    <property type="component" value="Chromosome"/>
</dbReference>